<dbReference type="EMBL" id="JBBPFD010000004">
    <property type="protein sequence ID" value="KAK7930894.1"/>
    <property type="molecule type" value="Genomic_DNA"/>
</dbReference>
<feature type="compositionally biased region" description="Basic and acidic residues" evidence="2">
    <location>
        <begin position="31"/>
        <end position="79"/>
    </location>
</feature>
<evidence type="ECO:0000313" key="3">
    <source>
        <dbReference type="EMBL" id="KAK7930894.1"/>
    </source>
</evidence>
<evidence type="ECO:0000256" key="1">
    <source>
        <dbReference type="SAM" id="Coils"/>
    </source>
</evidence>
<gene>
    <name evidence="3" type="ORF">WMY93_007289</name>
</gene>
<keyword evidence="1" id="KW-0175">Coiled coil</keyword>
<reference evidence="4" key="1">
    <citation type="submission" date="2024-04" db="EMBL/GenBank/DDBJ databases">
        <title>Salinicola lusitanus LLJ914,a marine bacterium isolated from the Okinawa Trough.</title>
        <authorList>
            <person name="Li J."/>
        </authorList>
    </citation>
    <scope>NUCLEOTIDE SEQUENCE [LARGE SCALE GENOMIC DNA]</scope>
</reference>
<keyword evidence="4" id="KW-1185">Reference proteome</keyword>
<proteinExistence type="predicted"/>
<protein>
    <submittedName>
        <fullName evidence="3">Uncharacterized protein</fullName>
    </submittedName>
</protein>
<feature type="region of interest" description="Disordered" evidence="2">
    <location>
        <begin position="29"/>
        <end position="79"/>
    </location>
</feature>
<dbReference type="AlphaFoldDB" id="A0AAW0PXT9"/>
<dbReference type="Proteomes" id="UP001460270">
    <property type="component" value="Unassembled WGS sequence"/>
</dbReference>
<feature type="coiled-coil region" evidence="1">
    <location>
        <begin position="158"/>
        <end position="234"/>
    </location>
</feature>
<name>A0AAW0PXT9_9GOBI</name>
<sequence>MTFFNRKSDLIKELKEQLSAAEDMNLTLQNEVEKEREEKNTMEKALQEDLKEKRWTEERHNSKQTEAEPRRRTSKLDEKEKLIQEVNESLRSVKEEKHTILESIKDMIRDMSLDHTQQVSKLKQDKEEAFNATKIIQEELEQQHQLRKSQSEVWESSKKELEDKMLRMMEEMVRLKEDLLETQTNLDQQKRETETTLDRAEMVQTQLNEEREKSKGLQEQKETLRAAFVKLEQEKMNMHTDMVLKQARLVSTLKRV</sequence>
<accession>A0AAW0PXT9</accession>
<evidence type="ECO:0000256" key="2">
    <source>
        <dbReference type="SAM" id="MobiDB-lite"/>
    </source>
</evidence>
<evidence type="ECO:0000313" key="4">
    <source>
        <dbReference type="Proteomes" id="UP001460270"/>
    </source>
</evidence>
<comment type="caution">
    <text evidence="3">The sequence shown here is derived from an EMBL/GenBank/DDBJ whole genome shotgun (WGS) entry which is preliminary data.</text>
</comment>
<organism evidence="3 4">
    <name type="scientific">Mugilogobius chulae</name>
    <name type="common">yellowstripe goby</name>
    <dbReference type="NCBI Taxonomy" id="88201"/>
    <lineage>
        <taxon>Eukaryota</taxon>
        <taxon>Metazoa</taxon>
        <taxon>Chordata</taxon>
        <taxon>Craniata</taxon>
        <taxon>Vertebrata</taxon>
        <taxon>Euteleostomi</taxon>
        <taxon>Actinopterygii</taxon>
        <taxon>Neopterygii</taxon>
        <taxon>Teleostei</taxon>
        <taxon>Neoteleostei</taxon>
        <taxon>Acanthomorphata</taxon>
        <taxon>Gobiaria</taxon>
        <taxon>Gobiiformes</taxon>
        <taxon>Gobioidei</taxon>
        <taxon>Gobiidae</taxon>
        <taxon>Gobionellinae</taxon>
        <taxon>Mugilogobius</taxon>
    </lineage>
</organism>